<feature type="compositionally biased region" description="Basic and acidic residues" evidence="1">
    <location>
        <begin position="38"/>
        <end position="49"/>
    </location>
</feature>
<sequence length="81" mass="9142">MLGFPGIAFRQIRTWKSAGLAYQSNSYSRADTITPPSRDTRPKALTPRDSKRRYPSKPYTHSPLPIGRVTSYLSLISSEIE</sequence>
<evidence type="ECO:0000256" key="1">
    <source>
        <dbReference type="SAM" id="MobiDB-lite"/>
    </source>
</evidence>
<organism evidence="2 3">
    <name type="scientific">Sphenostylis stenocarpa</name>
    <dbReference type="NCBI Taxonomy" id="92480"/>
    <lineage>
        <taxon>Eukaryota</taxon>
        <taxon>Viridiplantae</taxon>
        <taxon>Streptophyta</taxon>
        <taxon>Embryophyta</taxon>
        <taxon>Tracheophyta</taxon>
        <taxon>Spermatophyta</taxon>
        <taxon>Magnoliopsida</taxon>
        <taxon>eudicotyledons</taxon>
        <taxon>Gunneridae</taxon>
        <taxon>Pentapetalae</taxon>
        <taxon>rosids</taxon>
        <taxon>fabids</taxon>
        <taxon>Fabales</taxon>
        <taxon>Fabaceae</taxon>
        <taxon>Papilionoideae</taxon>
        <taxon>50 kb inversion clade</taxon>
        <taxon>NPAAA clade</taxon>
        <taxon>indigoferoid/millettioid clade</taxon>
        <taxon>Phaseoleae</taxon>
        <taxon>Sphenostylis</taxon>
    </lineage>
</organism>
<feature type="region of interest" description="Disordered" evidence="1">
    <location>
        <begin position="26"/>
        <end position="62"/>
    </location>
</feature>
<proteinExistence type="predicted"/>
<protein>
    <submittedName>
        <fullName evidence="2">Uncharacterized protein</fullName>
    </submittedName>
</protein>
<name>A0AA86W448_9FABA</name>
<dbReference type="Gramene" id="rna-AYBTSS11_LOCUS30248">
    <property type="protein sequence ID" value="CAJ1978073.1"/>
    <property type="gene ID" value="gene-AYBTSS11_LOCUS30248"/>
</dbReference>
<accession>A0AA86W448</accession>
<reference evidence="2" key="1">
    <citation type="submission" date="2023-10" db="EMBL/GenBank/DDBJ databases">
        <authorList>
            <person name="Domelevo Entfellner J.-B."/>
        </authorList>
    </citation>
    <scope>NUCLEOTIDE SEQUENCE</scope>
</reference>
<evidence type="ECO:0000313" key="3">
    <source>
        <dbReference type="Proteomes" id="UP001189624"/>
    </source>
</evidence>
<feature type="compositionally biased region" description="Polar residues" evidence="1">
    <location>
        <begin position="26"/>
        <end position="37"/>
    </location>
</feature>
<gene>
    <name evidence="2" type="ORF">AYBTSS11_LOCUS30248</name>
</gene>
<evidence type="ECO:0000313" key="2">
    <source>
        <dbReference type="EMBL" id="CAJ1978073.1"/>
    </source>
</evidence>
<dbReference type="EMBL" id="OY731408">
    <property type="protein sequence ID" value="CAJ1978073.1"/>
    <property type="molecule type" value="Genomic_DNA"/>
</dbReference>
<dbReference type="AlphaFoldDB" id="A0AA86W448"/>
<keyword evidence="3" id="KW-1185">Reference proteome</keyword>
<dbReference type="Proteomes" id="UP001189624">
    <property type="component" value="Chromosome 11"/>
</dbReference>